<comment type="caution">
    <text evidence="2">The sequence shown here is derived from an EMBL/GenBank/DDBJ whole genome shotgun (WGS) entry which is preliminary data.</text>
</comment>
<sequence length="163" mass="17235">MHPLKIAVLATVATAVSAENCNPSYNTTSAGECFDNCNSKAGKGLYSDWTDDSTSPNFLKSLSYMCNKGTSEYIAFMTTAGMCMVSCSNPDLFATEFSSACAWWQEHKNDTCSASNTSTSSNTTSSPSQSVAAASDSSKLSSFAFNIQTCAIAFAGIATYFLI</sequence>
<dbReference type="Proteomes" id="UP000253551">
    <property type="component" value="Unassembled WGS sequence"/>
</dbReference>
<dbReference type="STRING" id="4846.A0A367IN06"/>
<feature type="signal peptide" evidence="1">
    <location>
        <begin position="1"/>
        <end position="18"/>
    </location>
</feature>
<accession>A0A367IN06</accession>
<organism evidence="2 3">
    <name type="scientific">Rhizopus stolonifer</name>
    <name type="common">Rhizopus nigricans</name>
    <dbReference type="NCBI Taxonomy" id="4846"/>
    <lineage>
        <taxon>Eukaryota</taxon>
        <taxon>Fungi</taxon>
        <taxon>Fungi incertae sedis</taxon>
        <taxon>Mucoromycota</taxon>
        <taxon>Mucoromycotina</taxon>
        <taxon>Mucoromycetes</taxon>
        <taxon>Mucorales</taxon>
        <taxon>Mucorineae</taxon>
        <taxon>Rhizopodaceae</taxon>
        <taxon>Rhizopus</taxon>
    </lineage>
</organism>
<feature type="chain" id="PRO_5016645127" description="Secreted protein" evidence="1">
    <location>
        <begin position="19"/>
        <end position="163"/>
    </location>
</feature>
<dbReference type="OrthoDB" id="2412648at2759"/>
<reference evidence="2 3" key="1">
    <citation type="journal article" date="2018" name="G3 (Bethesda)">
        <title>Phylogenetic and Phylogenomic Definition of Rhizopus Species.</title>
        <authorList>
            <person name="Gryganskyi A.P."/>
            <person name="Golan J."/>
            <person name="Dolatabadi S."/>
            <person name="Mondo S."/>
            <person name="Robb S."/>
            <person name="Idnurm A."/>
            <person name="Muszewska A."/>
            <person name="Steczkiewicz K."/>
            <person name="Masonjones S."/>
            <person name="Liao H.L."/>
            <person name="Gajdeczka M.T."/>
            <person name="Anike F."/>
            <person name="Vuek A."/>
            <person name="Anishchenko I.M."/>
            <person name="Voigt K."/>
            <person name="de Hoog G.S."/>
            <person name="Smith M.E."/>
            <person name="Heitman J."/>
            <person name="Vilgalys R."/>
            <person name="Stajich J.E."/>
        </authorList>
    </citation>
    <scope>NUCLEOTIDE SEQUENCE [LARGE SCALE GENOMIC DNA]</scope>
    <source>
        <strain evidence="2 3">LSU 92-RS-03</strain>
    </source>
</reference>
<proteinExistence type="predicted"/>
<keyword evidence="3" id="KW-1185">Reference proteome</keyword>
<evidence type="ECO:0000313" key="3">
    <source>
        <dbReference type="Proteomes" id="UP000253551"/>
    </source>
</evidence>
<evidence type="ECO:0000313" key="2">
    <source>
        <dbReference type="EMBL" id="RCH78881.1"/>
    </source>
</evidence>
<evidence type="ECO:0000256" key="1">
    <source>
        <dbReference type="SAM" id="SignalP"/>
    </source>
</evidence>
<protein>
    <recommendedName>
        <fullName evidence="4">Secreted protein</fullName>
    </recommendedName>
</protein>
<evidence type="ECO:0008006" key="4">
    <source>
        <dbReference type="Google" id="ProtNLM"/>
    </source>
</evidence>
<name>A0A367IN06_RHIST</name>
<dbReference type="AlphaFoldDB" id="A0A367IN06"/>
<dbReference type="EMBL" id="PJQM01006935">
    <property type="protein sequence ID" value="RCH78881.1"/>
    <property type="molecule type" value="Genomic_DNA"/>
</dbReference>
<gene>
    <name evidence="2" type="ORF">CU098_006081</name>
</gene>
<keyword evidence="1" id="KW-0732">Signal</keyword>